<dbReference type="PANTHER" id="PTHR31170">
    <property type="entry name" value="BNAC04G53230D PROTEIN"/>
    <property type="match status" value="1"/>
</dbReference>
<sequence>MLESGNPLLLCYSKMEAPVKEAVAIDIDPPPVQTLEVSLKKKLEQTLRWESFEPFILSRVPHIVRESHKDLYEPRVVSIGPYHRGKESLSAMERHKPLCLIDFLERNPKVGLEVYIEKIRELEERARRCYSETINLNKDEFVEMLLLDGSFLIEFFFKVRACEPHALLDVGWGTKTIIGDLLLYENQIPFFVVQTLYSIVTCYDGDRESLLFLLQPSSVAPDLQAKGKIFHLLHLYYHWFIPGRISMSRRSNGSTSSKSPRSRRIISWLGSISGSNKKPYTPMRSIPCATQLHEAGVRFRRKESPSDIFDITFENGVMEIPTLLIDSVRRVFYLNLAAFERSCSTMEYDLMSYAALMDSLINSNKDVVLLQRCGIINNMLLNEDELAVFFNQLGDWSMLDTNEHYFGPLFSDVQRYCNSRSHKYRAKLMHDYFNNPWSALSVIAAIVLLVLSAIQAIYSIPSMHH</sequence>
<evidence type="ECO:0000313" key="2">
    <source>
        <dbReference type="EMBL" id="KAF3341653.1"/>
    </source>
</evidence>
<dbReference type="Pfam" id="PF03140">
    <property type="entry name" value="DUF247"/>
    <property type="match status" value="1"/>
</dbReference>
<dbReference type="EMBL" id="SWLB01000001">
    <property type="protein sequence ID" value="KAF3341653.1"/>
    <property type="molecule type" value="Genomic_DNA"/>
</dbReference>
<keyword evidence="3" id="KW-1185">Reference proteome</keyword>
<proteinExistence type="predicted"/>
<dbReference type="OrthoDB" id="785554at2759"/>
<reference evidence="2" key="1">
    <citation type="submission" date="2020-01" db="EMBL/GenBank/DDBJ databases">
        <title>Genome sequence of Kobresia littledalei, the first chromosome-level genome in the family Cyperaceae.</title>
        <authorList>
            <person name="Qu G."/>
        </authorList>
    </citation>
    <scope>NUCLEOTIDE SEQUENCE</scope>
    <source>
        <strain evidence="2">C.B.Clarke</strain>
        <tissue evidence="2">Leaf</tissue>
    </source>
</reference>
<keyword evidence="1" id="KW-1133">Transmembrane helix</keyword>
<dbReference type="InterPro" id="IPR004158">
    <property type="entry name" value="DUF247_pln"/>
</dbReference>
<dbReference type="Proteomes" id="UP000623129">
    <property type="component" value="Unassembled WGS sequence"/>
</dbReference>
<keyword evidence="1" id="KW-0472">Membrane</keyword>
<organism evidence="2 3">
    <name type="scientific">Carex littledalei</name>
    <dbReference type="NCBI Taxonomy" id="544730"/>
    <lineage>
        <taxon>Eukaryota</taxon>
        <taxon>Viridiplantae</taxon>
        <taxon>Streptophyta</taxon>
        <taxon>Embryophyta</taxon>
        <taxon>Tracheophyta</taxon>
        <taxon>Spermatophyta</taxon>
        <taxon>Magnoliopsida</taxon>
        <taxon>Liliopsida</taxon>
        <taxon>Poales</taxon>
        <taxon>Cyperaceae</taxon>
        <taxon>Cyperoideae</taxon>
        <taxon>Cariceae</taxon>
        <taxon>Carex</taxon>
        <taxon>Carex subgen. Euthyceras</taxon>
    </lineage>
</organism>
<evidence type="ECO:0000256" key="1">
    <source>
        <dbReference type="SAM" id="Phobius"/>
    </source>
</evidence>
<accession>A0A833VZB0</accession>
<comment type="caution">
    <text evidence="2">The sequence shown here is derived from an EMBL/GenBank/DDBJ whole genome shotgun (WGS) entry which is preliminary data.</text>
</comment>
<evidence type="ECO:0000313" key="3">
    <source>
        <dbReference type="Proteomes" id="UP000623129"/>
    </source>
</evidence>
<keyword evidence="1" id="KW-0812">Transmembrane</keyword>
<gene>
    <name evidence="2" type="ORF">FCM35_KLT00291</name>
</gene>
<dbReference type="AlphaFoldDB" id="A0A833VZB0"/>
<name>A0A833VZB0_9POAL</name>
<dbReference type="PANTHER" id="PTHR31170:SF25">
    <property type="entry name" value="BNAA09G04570D PROTEIN"/>
    <property type="match status" value="1"/>
</dbReference>
<feature type="transmembrane region" description="Helical" evidence="1">
    <location>
        <begin position="437"/>
        <end position="460"/>
    </location>
</feature>
<protein>
    <submittedName>
        <fullName evidence="2">Uncharacterized protein</fullName>
    </submittedName>
</protein>